<dbReference type="Proteomes" id="UP001304071">
    <property type="component" value="Chromosome 1"/>
</dbReference>
<comment type="subcellular location">
    <subcellularLocation>
        <location evidence="8">Cell inner membrane</location>
        <topology evidence="8">Multi-pass membrane protein</topology>
    </subcellularLocation>
    <subcellularLocation>
        <location evidence="1">Cell membrane</location>
        <topology evidence="1">Multi-pass membrane protein</topology>
    </subcellularLocation>
</comment>
<keyword evidence="8" id="KW-0769">Symport</keyword>
<gene>
    <name evidence="9" type="ORF">R8Z52_05465</name>
</gene>
<dbReference type="PRINTS" id="PR00175">
    <property type="entry name" value="NAALASMPORT"/>
</dbReference>
<dbReference type="Gene3D" id="1.20.1740.10">
    <property type="entry name" value="Amino acid/polyamine transporter I"/>
    <property type="match status" value="1"/>
</dbReference>
<keyword evidence="10" id="KW-1185">Reference proteome</keyword>
<feature type="transmembrane region" description="Helical" evidence="8">
    <location>
        <begin position="301"/>
        <end position="320"/>
    </location>
</feature>
<organism evidence="9 10">
    <name type="scientific">Vibrio porteresiae DSM 19223</name>
    <dbReference type="NCBI Taxonomy" id="1123496"/>
    <lineage>
        <taxon>Bacteria</taxon>
        <taxon>Pseudomonadati</taxon>
        <taxon>Pseudomonadota</taxon>
        <taxon>Gammaproteobacteria</taxon>
        <taxon>Vibrionales</taxon>
        <taxon>Vibrionaceae</taxon>
        <taxon>Vibrio</taxon>
    </lineage>
</organism>
<sequence length="477" mass="51550">MTDLINLLNDLLWGSILVYLLVGVGIYFTLRLGFIQFRHFGHMFSVLKNSRKDDSAGISSFQALCTSLAARVGTGNMAGVAVALTAGGPGAIFWMWMTAMLGMATSYAESALAQLYKTRDKDGNYRGGPAYYMEKGLGMRWMGVLFSIFLLLAFGLVFNAVQANSITNAIHTAFHFDEIYIGIGIVILSGIVIFGGIRKIARTAEIIVPFMALAYLAIALFVVFSNIEKLPDIIALIFKSAFGFQQAAAGGVGYAIAQAMINGVKRGLFSNEGGMGSAPNAAATATPYPPHPASQGYVQMLGVFTDTIVICSATVAIILMSGEYVPHSDITGIELTQRALSAQVGSWGGPFIALAIFFFAFTSIIANYAYAETNLIFLEHKNKKGLMVFRFVFLSMVMFGSLANLPTVWSMADVSMALMAIVNLVAILLLSGIVVKLTKDYNKQLKAGKLPTFDVNDYPELKAQLEEGIWDNPPKQP</sequence>
<comment type="similarity">
    <text evidence="2 8">Belongs to the alanine or glycine:cation symporter (AGCS) (TC 2.A.25) family.</text>
</comment>
<feature type="transmembrane region" description="Helical" evidence="8">
    <location>
        <begin position="179"/>
        <end position="197"/>
    </location>
</feature>
<feature type="transmembrane region" description="Helical" evidence="8">
    <location>
        <begin position="391"/>
        <end position="409"/>
    </location>
</feature>
<evidence type="ECO:0000313" key="10">
    <source>
        <dbReference type="Proteomes" id="UP001304071"/>
    </source>
</evidence>
<proteinExistence type="inferred from homology"/>
<dbReference type="NCBIfam" id="TIGR00835">
    <property type="entry name" value="agcS"/>
    <property type="match status" value="1"/>
</dbReference>
<feature type="transmembrane region" description="Helical" evidence="8">
    <location>
        <begin position="206"/>
        <end position="227"/>
    </location>
</feature>
<dbReference type="PANTHER" id="PTHR30330:SF1">
    <property type="entry name" value="AMINO-ACID CARRIER PROTEIN ALST"/>
    <property type="match status" value="1"/>
</dbReference>
<evidence type="ECO:0000256" key="7">
    <source>
        <dbReference type="ARBA" id="ARBA00023136"/>
    </source>
</evidence>
<dbReference type="PROSITE" id="PS00873">
    <property type="entry name" value="NA_ALANINE_SYMP"/>
    <property type="match status" value="1"/>
</dbReference>
<feature type="transmembrane region" description="Helical" evidence="8">
    <location>
        <begin position="233"/>
        <end position="257"/>
    </location>
</feature>
<keyword evidence="8" id="KW-0997">Cell inner membrane</keyword>
<accession>A0ABZ0QDX4</accession>
<name>A0ABZ0QDX4_9VIBR</name>
<dbReference type="PANTHER" id="PTHR30330">
    <property type="entry name" value="AGSS FAMILY TRANSPORTER, SODIUM-ALANINE"/>
    <property type="match status" value="1"/>
</dbReference>
<dbReference type="Pfam" id="PF01235">
    <property type="entry name" value="Na_Ala_symp"/>
    <property type="match status" value="1"/>
</dbReference>
<evidence type="ECO:0000313" key="9">
    <source>
        <dbReference type="EMBL" id="WPC74666.1"/>
    </source>
</evidence>
<evidence type="ECO:0000256" key="2">
    <source>
        <dbReference type="ARBA" id="ARBA00009261"/>
    </source>
</evidence>
<feature type="transmembrane region" description="Helical" evidence="8">
    <location>
        <begin position="137"/>
        <end position="159"/>
    </location>
</feature>
<feature type="transmembrane region" description="Helical" evidence="8">
    <location>
        <begin position="351"/>
        <end position="370"/>
    </location>
</feature>
<dbReference type="EMBL" id="CP138203">
    <property type="protein sequence ID" value="WPC74666.1"/>
    <property type="molecule type" value="Genomic_DNA"/>
</dbReference>
<feature type="transmembrane region" description="Helical" evidence="8">
    <location>
        <begin position="415"/>
        <end position="435"/>
    </location>
</feature>
<evidence type="ECO:0000256" key="6">
    <source>
        <dbReference type="ARBA" id="ARBA00022989"/>
    </source>
</evidence>
<keyword evidence="6 8" id="KW-1133">Transmembrane helix</keyword>
<evidence type="ECO:0000256" key="5">
    <source>
        <dbReference type="ARBA" id="ARBA00022692"/>
    </source>
</evidence>
<evidence type="ECO:0000256" key="8">
    <source>
        <dbReference type="RuleBase" id="RU363064"/>
    </source>
</evidence>
<protein>
    <submittedName>
        <fullName evidence="9">Sodium:alanine symporter family protein</fullName>
    </submittedName>
</protein>
<dbReference type="RefSeq" id="WP_261894944.1">
    <property type="nucleotide sequence ID" value="NZ_AP024895.1"/>
</dbReference>
<reference evidence="9 10" key="1">
    <citation type="submission" date="2023-11" db="EMBL/GenBank/DDBJ databases">
        <title>Plant-associative lifestyle of Vibrio porteresiae and its evolutionary dynamics.</title>
        <authorList>
            <person name="Rameshkumar N."/>
            <person name="Kirti K."/>
        </authorList>
    </citation>
    <scope>NUCLEOTIDE SEQUENCE [LARGE SCALE GENOMIC DNA]</scope>
    <source>
        <strain evidence="9 10">MSSRF30</strain>
    </source>
</reference>
<evidence type="ECO:0000256" key="3">
    <source>
        <dbReference type="ARBA" id="ARBA00022448"/>
    </source>
</evidence>
<keyword evidence="4" id="KW-1003">Cell membrane</keyword>
<feature type="transmembrane region" description="Helical" evidence="8">
    <location>
        <begin position="12"/>
        <end position="34"/>
    </location>
</feature>
<evidence type="ECO:0000256" key="1">
    <source>
        <dbReference type="ARBA" id="ARBA00004651"/>
    </source>
</evidence>
<evidence type="ECO:0000256" key="4">
    <source>
        <dbReference type="ARBA" id="ARBA00022475"/>
    </source>
</evidence>
<keyword evidence="7 8" id="KW-0472">Membrane</keyword>
<keyword evidence="3 8" id="KW-0813">Transport</keyword>
<keyword evidence="5 8" id="KW-0812">Transmembrane</keyword>
<dbReference type="InterPro" id="IPR001463">
    <property type="entry name" value="Na/Ala_symport"/>
</dbReference>